<dbReference type="STRING" id="418702.BJN45_04395"/>
<proteinExistence type="predicted"/>
<dbReference type="OrthoDB" id="9179784at2"/>
<evidence type="ECO:0000313" key="2">
    <source>
        <dbReference type="EMBL" id="OMG56843.1"/>
    </source>
</evidence>
<dbReference type="EMBL" id="MTHD01000001">
    <property type="protein sequence ID" value="OMG56843.1"/>
    <property type="molecule type" value="Genomic_DNA"/>
</dbReference>
<dbReference type="InterPro" id="IPR055259">
    <property type="entry name" value="YkvP/CgeB_Glyco_trans-like"/>
</dbReference>
<keyword evidence="3" id="KW-1185">Reference proteome</keyword>
<evidence type="ECO:0000259" key="1">
    <source>
        <dbReference type="Pfam" id="PF13524"/>
    </source>
</evidence>
<organism evidence="2 3">
    <name type="scientific">Azonexus hydrophilus</name>
    <dbReference type="NCBI Taxonomy" id="418702"/>
    <lineage>
        <taxon>Bacteria</taxon>
        <taxon>Pseudomonadati</taxon>
        <taxon>Pseudomonadota</taxon>
        <taxon>Betaproteobacteria</taxon>
        <taxon>Rhodocyclales</taxon>
        <taxon>Azonexaceae</taxon>
        <taxon>Azonexus</taxon>
    </lineage>
</organism>
<dbReference type="SUPFAM" id="SSF53756">
    <property type="entry name" value="UDP-Glycosyltransferase/glycogen phosphorylase"/>
    <property type="match status" value="1"/>
</dbReference>
<feature type="domain" description="Spore protein YkvP/CgeB glycosyl transferase-like" evidence="1">
    <location>
        <begin position="282"/>
        <end position="371"/>
    </location>
</feature>
<evidence type="ECO:0000313" key="3">
    <source>
        <dbReference type="Proteomes" id="UP000187526"/>
    </source>
</evidence>
<name>A0A1R1IDM6_9RHOO</name>
<dbReference type="AlphaFoldDB" id="A0A1R1IDM6"/>
<dbReference type="Gene3D" id="3.40.50.2000">
    <property type="entry name" value="Glycogen Phosphorylase B"/>
    <property type="match status" value="1"/>
</dbReference>
<reference evidence="2 3" key="1">
    <citation type="submission" date="2016-10" db="EMBL/GenBank/DDBJ databases">
        <title>Alkaliphiles isolated from bioreactors.</title>
        <authorList>
            <person name="Salah Z."/>
            <person name="Rout S.P."/>
            <person name="Humphreys P.N."/>
        </authorList>
    </citation>
    <scope>NUCLEOTIDE SEQUENCE [LARGE SCALE GENOMIC DNA]</scope>
    <source>
        <strain evidence="2 3">ZS02</strain>
    </source>
</reference>
<dbReference type="Pfam" id="PF13524">
    <property type="entry name" value="Glyco_trans_1_2"/>
    <property type="match status" value="1"/>
</dbReference>
<dbReference type="Proteomes" id="UP000187526">
    <property type="component" value="Unassembled WGS sequence"/>
</dbReference>
<dbReference type="RefSeq" id="WP_076092388.1">
    <property type="nucleotide sequence ID" value="NZ_MTHD01000001.1"/>
</dbReference>
<accession>A0A1R1IDM6</accession>
<sequence length="390" mass="43784">MAKDILLIMLEFDNWEQARSWSYTGSYAFIDGFRENGHRCTLLPAIHGRAPDAADSFIGHAETLLAGRTFDEAWIWCNHAAFDERFWTWLKQVAPVRVGVVLESLNHSDEELEALPFLAKRRDDAFTCLPHCTHAIAADEADVAEIQQVFGIPTLWNVFMVPESFIREDAPPASDIAAFIGAAYFTGPAYNYPKAHTLLRNRFLSDPRLEGLMNRPHFQLPERSSETLVRFEALHGEMRQSLLAGEIDAATLAGFADELHRLRADLFALFLEGLRLGMACVNLPTLVKAFSGRVIEAMAAAVPSISWLPPDRPECARLFADGADVLLFDSVENLAGKITTLRAQPDFRNQLVRQARTGLRQRHTSRIRCRQYGCWIDTGETPIFEANVTP</sequence>
<gene>
    <name evidence="2" type="ORF">BJN45_04395</name>
</gene>
<protein>
    <recommendedName>
        <fullName evidence="1">Spore protein YkvP/CgeB glycosyl transferase-like domain-containing protein</fullName>
    </recommendedName>
</protein>
<comment type="caution">
    <text evidence="2">The sequence shown here is derived from an EMBL/GenBank/DDBJ whole genome shotgun (WGS) entry which is preliminary data.</text>
</comment>